<reference evidence="1 2" key="1">
    <citation type="submission" date="2018-02" db="EMBL/GenBank/DDBJ databases">
        <authorList>
            <person name="Ashman T.L."/>
            <person name="Iles K.S."/>
            <person name="Zack K.M."/>
            <person name="Garlena R.A."/>
            <person name="Russell D.A."/>
            <person name="Pope W.H."/>
            <person name="Jacobs-Sera D."/>
            <person name="Hatfull G.F."/>
        </authorList>
    </citation>
    <scope>NUCLEOTIDE SEQUENCE [LARGE SCALE GENOMIC DNA]</scope>
</reference>
<dbReference type="Pfam" id="PF18751">
    <property type="entry name" value="Ploopntkinase3"/>
    <property type="match status" value="1"/>
</dbReference>
<evidence type="ECO:0000313" key="2">
    <source>
        <dbReference type="Proteomes" id="UP000241292"/>
    </source>
</evidence>
<organism evidence="1 2">
    <name type="scientific">Microbacterium phage Golden</name>
    <dbReference type="NCBI Taxonomy" id="2099624"/>
    <lineage>
        <taxon>Viruses</taxon>
        <taxon>Duplodnaviria</taxon>
        <taxon>Heunggongvirae</taxon>
        <taxon>Uroviricota</taxon>
        <taxon>Caudoviricetes</taxon>
        <taxon>Kojivirus</taxon>
        <taxon>Kojivirus golden</taxon>
    </lineage>
</organism>
<dbReference type="Proteomes" id="UP000241292">
    <property type="component" value="Segment"/>
</dbReference>
<keyword evidence="2" id="KW-1185">Reference proteome</keyword>
<name>A0A2P1CF04_9CAUD</name>
<evidence type="ECO:0008006" key="3">
    <source>
        <dbReference type="Google" id="ProtNLM"/>
    </source>
</evidence>
<gene>
    <name evidence="1" type="primary">55</name>
    <name evidence="1" type="ORF">PBI_GOLDEN_55</name>
</gene>
<proteinExistence type="predicted"/>
<evidence type="ECO:0000313" key="1">
    <source>
        <dbReference type="EMBL" id="AVJ49802.1"/>
    </source>
</evidence>
<dbReference type="OrthoDB" id="9802at10239"/>
<dbReference type="RefSeq" id="YP_009624196.1">
    <property type="nucleotide sequence ID" value="NC_042117.1"/>
</dbReference>
<dbReference type="InterPro" id="IPR027417">
    <property type="entry name" value="P-loop_NTPase"/>
</dbReference>
<dbReference type="KEGG" id="vg:40101036"/>
<dbReference type="EMBL" id="MG925343">
    <property type="protein sequence ID" value="AVJ49802.1"/>
    <property type="molecule type" value="Genomic_DNA"/>
</dbReference>
<accession>A0A2P1CF04</accession>
<protein>
    <recommendedName>
        <fullName evidence="3">Adenylate kinase</fullName>
    </recommendedName>
</protein>
<dbReference type="SUPFAM" id="SSF52540">
    <property type="entry name" value="P-loop containing nucleoside triphosphate hydrolases"/>
    <property type="match status" value="1"/>
</dbReference>
<dbReference type="GeneID" id="40101036"/>
<dbReference type="InterPro" id="IPR040717">
    <property type="entry name" value="Ploop_nt_kinase3"/>
</dbReference>
<sequence>MKRLVYVIGYPGAGKSTLFSGVTDRHGPHEEAVLRSEQAQVRGVERTRHLRGVLLGNDGVTLGRVGTAFPGVDGMQRDTQAMARDWLADGAPMPTKRQNRWILLEGALLAHPKFMTVAAEHTRLTLLVVSAADSEERARARADEIGSEYQKENWRKGKITQVDNLVNWSIDQGIETLELHNDIPGQTDDLVDILEGLLYDA</sequence>